<comment type="caution">
    <text evidence="1">The sequence shown here is derived from an EMBL/GenBank/DDBJ whole genome shotgun (WGS) entry which is preliminary data.</text>
</comment>
<dbReference type="AlphaFoldDB" id="A0AAX2K992"/>
<dbReference type="InterPro" id="IPR043737">
    <property type="entry name" value="DUF5682"/>
</dbReference>
<organism evidence="1 2">
    <name type="scientific">Escherichia coli</name>
    <dbReference type="NCBI Taxonomy" id="562"/>
    <lineage>
        <taxon>Bacteria</taxon>
        <taxon>Pseudomonadati</taxon>
        <taxon>Pseudomonadota</taxon>
        <taxon>Gammaproteobacteria</taxon>
        <taxon>Enterobacterales</taxon>
        <taxon>Enterobacteriaceae</taxon>
        <taxon>Escherichia</taxon>
    </lineage>
</organism>
<proteinExistence type="predicted"/>
<sequence>MSEPLIVGIRHHSPACARLVKSLIESQRPRYVLIEGPADFNDRVDELFFSHQLPVAIYSYCQYQDGAAPGRGAWTPFAEFSPEWQALQAARRIQAQTYFIDLPCWAQSEEEDDSPDTQDESQALLLRATRMDNSDTLWDHLFEDESQQTALPSALAHYFAQLRGDFPGDALNRQREAFMARWIAWAVQQNNGDVLVVCGGWHAPALAKMWRECPQDINTPELPSLADAITGCYLTPYSEKRLDVLAGYLSGMPAPVWQNWCWQWGLQQAGEQLLKTILTRLRQHKLPASTADMAAAHLHAMALAQLRGHTLPLRTDWLDAIAGSLIKEALNAPLPWSYRGVIHPDTDPILLTLIDTLAGDGFGKLAPSTPQPPLPKDVTCELERTAISLPAELTLNRFNPNGLAQSQVLHRLAILEIPGIVRQQGSTLTLAGNGEEH</sequence>
<dbReference type="PANTHER" id="PTHR30634:SF7">
    <property type="entry name" value="VWA DOMAIN-CONTAINING PROTEIN"/>
    <property type="match status" value="1"/>
</dbReference>
<gene>
    <name evidence="1" type="primary">yehM_2</name>
    <name evidence="1" type="ORF">NCTC8333_02108</name>
</gene>
<reference evidence="1 2" key="1">
    <citation type="submission" date="2018-06" db="EMBL/GenBank/DDBJ databases">
        <authorList>
            <consortium name="Pathogen Informatics"/>
            <person name="Doyle S."/>
        </authorList>
    </citation>
    <scope>NUCLEOTIDE SEQUENCE [LARGE SCALE GENOMIC DNA]</scope>
    <source>
        <strain evidence="1 2">NCTC8333</strain>
    </source>
</reference>
<dbReference type="Proteomes" id="UP000254718">
    <property type="component" value="Unassembled WGS sequence"/>
</dbReference>
<evidence type="ECO:0000313" key="2">
    <source>
        <dbReference type="Proteomes" id="UP000254718"/>
    </source>
</evidence>
<dbReference type="EMBL" id="UGFE01000002">
    <property type="protein sequence ID" value="STM23194.1"/>
    <property type="molecule type" value="Genomic_DNA"/>
</dbReference>
<evidence type="ECO:0000313" key="1">
    <source>
        <dbReference type="EMBL" id="STM23194.1"/>
    </source>
</evidence>
<dbReference type="PANTHER" id="PTHR30634">
    <property type="entry name" value="OUTER MEMBRANE LOLAB LIPOPROTEIN INSERTION APPARATUS"/>
    <property type="match status" value="1"/>
</dbReference>
<name>A0AAX2K992_ECOLX</name>
<dbReference type="Pfam" id="PF18934">
    <property type="entry name" value="DUF5682"/>
    <property type="match status" value="1"/>
</dbReference>
<accession>A0AAX2K992</accession>
<dbReference type="InterPro" id="IPR050458">
    <property type="entry name" value="LolB"/>
</dbReference>
<protein>
    <submittedName>
        <fullName evidence="1">Protein</fullName>
    </submittedName>
</protein>